<feature type="domain" description="NADP-dependent oxidoreductase" evidence="2">
    <location>
        <begin position="14"/>
        <end position="303"/>
    </location>
</feature>
<dbReference type="RefSeq" id="WP_095977921.1">
    <property type="nucleotide sequence ID" value="NZ_CP022163.1"/>
</dbReference>
<proteinExistence type="predicted"/>
<dbReference type="FunFam" id="3.20.20.100:FF:000004">
    <property type="entry name" value="Oxidoreductase, aldo/keto reductase"/>
    <property type="match status" value="1"/>
</dbReference>
<sequence length="306" mass="33197">METRKMGSLEASVVGLGCNNFGWRLDAQGTAAVVDAALDAGITFFDTAEIYGDGQSEEFLGRALGKRRDAVVLATKFGAHRDARSKSASPQAIRQSVEGSLRRLGTDRIDLYQLHVPDPEVPIADTLGALDELVRAGKVREIGCSNFSAAQLQEARSGVKPGAARFVSVQNEYSLLHRDPEAEVLPETERTQLAFLPYFPLASGLLVGKYRPGQAPPEGGRLSQGGLADRFRTERNVARVEELRRFVESRGHTLLELAFSWLLTRPSVASVIAGATSPEQVRANVAAANWRLDAEELARVDTLTRG</sequence>
<dbReference type="OrthoDB" id="9803483at2"/>
<dbReference type="Gene3D" id="3.20.20.100">
    <property type="entry name" value="NADP-dependent oxidoreductase domain"/>
    <property type="match status" value="1"/>
</dbReference>
<dbReference type="KEGG" id="mbd:MEBOL_002794"/>
<dbReference type="PRINTS" id="PR00069">
    <property type="entry name" value="ALDKETRDTASE"/>
</dbReference>
<dbReference type="Pfam" id="PF00248">
    <property type="entry name" value="Aldo_ket_red"/>
    <property type="match status" value="1"/>
</dbReference>
<evidence type="ECO:0000256" key="1">
    <source>
        <dbReference type="ARBA" id="ARBA00023002"/>
    </source>
</evidence>
<dbReference type="GO" id="GO:0005829">
    <property type="term" value="C:cytosol"/>
    <property type="evidence" value="ECO:0007669"/>
    <property type="project" value="TreeGrafter"/>
</dbReference>
<accession>A0A250IC66</accession>
<keyword evidence="1" id="KW-0560">Oxidoreductase</keyword>
<organism evidence="3 4">
    <name type="scientific">Melittangium boletus DSM 14713</name>
    <dbReference type="NCBI Taxonomy" id="1294270"/>
    <lineage>
        <taxon>Bacteria</taxon>
        <taxon>Pseudomonadati</taxon>
        <taxon>Myxococcota</taxon>
        <taxon>Myxococcia</taxon>
        <taxon>Myxococcales</taxon>
        <taxon>Cystobacterineae</taxon>
        <taxon>Archangiaceae</taxon>
        <taxon>Melittangium</taxon>
    </lineage>
</organism>
<reference evidence="3 4" key="1">
    <citation type="submission" date="2017-06" db="EMBL/GenBank/DDBJ databases">
        <authorList>
            <person name="Kim H.J."/>
            <person name="Triplett B.A."/>
        </authorList>
    </citation>
    <scope>NUCLEOTIDE SEQUENCE [LARGE SCALE GENOMIC DNA]</scope>
    <source>
        <strain evidence="3 4">DSM 14713</strain>
    </source>
</reference>
<evidence type="ECO:0000313" key="3">
    <source>
        <dbReference type="EMBL" id="ATB29345.1"/>
    </source>
</evidence>
<evidence type="ECO:0000313" key="4">
    <source>
        <dbReference type="Proteomes" id="UP000217289"/>
    </source>
</evidence>
<dbReference type="InterPro" id="IPR020471">
    <property type="entry name" value="AKR"/>
</dbReference>
<evidence type="ECO:0000259" key="2">
    <source>
        <dbReference type="Pfam" id="PF00248"/>
    </source>
</evidence>
<dbReference type="GO" id="GO:0016491">
    <property type="term" value="F:oxidoreductase activity"/>
    <property type="evidence" value="ECO:0007669"/>
    <property type="project" value="UniProtKB-KW"/>
</dbReference>
<protein>
    <submittedName>
        <fullName evidence="3">Aldo/keto reductase</fullName>
    </submittedName>
</protein>
<dbReference type="EMBL" id="CP022163">
    <property type="protein sequence ID" value="ATB29345.1"/>
    <property type="molecule type" value="Genomic_DNA"/>
</dbReference>
<dbReference type="PANTHER" id="PTHR43364:SF4">
    <property type="entry name" value="NAD(P)-LINKED OXIDOREDUCTASE SUPERFAMILY PROTEIN"/>
    <property type="match status" value="1"/>
</dbReference>
<dbReference type="SUPFAM" id="SSF51430">
    <property type="entry name" value="NAD(P)-linked oxidoreductase"/>
    <property type="match status" value="1"/>
</dbReference>
<dbReference type="PANTHER" id="PTHR43364">
    <property type="entry name" value="NADH-SPECIFIC METHYLGLYOXAL REDUCTASE-RELATED"/>
    <property type="match status" value="1"/>
</dbReference>
<dbReference type="CDD" id="cd19084">
    <property type="entry name" value="AKR_AKR11B1-like"/>
    <property type="match status" value="1"/>
</dbReference>
<gene>
    <name evidence="3" type="ORF">MEBOL_002794</name>
</gene>
<dbReference type="Proteomes" id="UP000217289">
    <property type="component" value="Chromosome"/>
</dbReference>
<dbReference type="AlphaFoldDB" id="A0A250IC66"/>
<dbReference type="InterPro" id="IPR023210">
    <property type="entry name" value="NADP_OxRdtase_dom"/>
</dbReference>
<dbReference type="InterPro" id="IPR050523">
    <property type="entry name" value="AKR_Detox_Biosynth"/>
</dbReference>
<name>A0A250IC66_9BACT</name>
<keyword evidence="4" id="KW-1185">Reference proteome</keyword>
<dbReference type="InterPro" id="IPR036812">
    <property type="entry name" value="NAD(P)_OxRdtase_dom_sf"/>
</dbReference>